<organism evidence="2 3">
    <name type="scientific">Cerrena zonata</name>
    <dbReference type="NCBI Taxonomy" id="2478898"/>
    <lineage>
        <taxon>Eukaryota</taxon>
        <taxon>Fungi</taxon>
        <taxon>Dikarya</taxon>
        <taxon>Basidiomycota</taxon>
        <taxon>Agaricomycotina</taxon>
        <taxon>Agaricomycetes</taxon>
        <taxon>Polyporales</taxon>
        <taxon>Cerrenaceae</taxon>
        <taxon>Cerrena</taxon>
    </lineage>
</organism>
<accession>A0AAW0GN33</accession>
<reference evidence="2 3" key="1">
    <citation type="submission" date="2022-09" db="EMBL/GenBank/DDBJ databases">
        <authorList>
            <person name="Palmer J.M."/>
        </authorList>
    </citation>
    <scope>NUCLEOTIDE SEQUENCE [LARGE SCALE GENOMIC DNA]</scope>
    <source>
        <strain evidence="2 3">DSM 7382</strain>
    </source>
</reference>
<dbReference type="EMBL" id="JASBNA010000004">
    <property type="protein sequence ID" value="KAK7692495.1"/>
    <property type="molecule type" value="Genomic_DNA"/>
</dbReference>
<proteinExistence type="predicted"/>
<evidence type="ECO:0000256" key="1">
    <source>
        <dbReference type="SAM" id="MobiDB-lite"/>
    </source>
</evidence>
<evidence type="ECO:0000313" key="2">
    <source>
        <dbReference type="EMBL" id="KAK7692495.1"/>
    </source>
</evidence>
<name>A0AAW0GN33_9APHY</name>
<dbReference type="Proteomes" id="UP001385951">
    <property type="component" value="Unassembled WGS sequence"/>
</dbReference>
<protein>
    <submittedName>
        <fullName evidence="2">Uncharacterized protein</fullName>
    </submittedName>
</protein>
<feature type="compositionally biased region" description="Polar residues" evidence="1">
    <location>
        <begin position="36"/>
        <end position="55"/>
    </location>
</feature>
<sequence>MLKLGSQNNIASGLRFNTSLLSEIALPSHVRGALSDTSKAVQSKGDASSTGSAGQQAPGVPQSGSGASSGQSLQGSGGNSNQTQTPSGGGDGSGEGQATSTTVSTPPKIKFKFYHADASYNIRTGRASVREVYPGCNVVGWIGSDNSTLTFTNIDGGTTGGTRMIQVHYICAGGTRDAWFSVNGGAAKKFTLPSTGKKWDDFSFDFKVPLDGFDAGKKNILTISNPEGWSADFWRIGVEQK</sequence>
<dbReference type="AlphaFoldDB" id="A0AAW0GN33"/>
<feature type="compositionally biased region" description="Low complexity" evidence="1">
    <location>
        <begin position="62"/>
        <end position="86"/>
    </location>
</feature>
<comment type="caution">
    <text evidence="2">The sequence shown here is derived from an EMBL/GenBank/DDBJ whole genome shotgun (WGS) entry which is preliminary data.</text>
</comment>
<feature type="region of interest" description="Disordered" evidence="1">
    <location>
        <begin position="36"/>
        <end position="104"/>
    </location>
</feature>
<keyword evidence="3" id="KW-1185">Reference proteome</keyword>
<dbReference type="Gene3D" id="2.60.120.260">
    <property type="entry name" value="Galactose-binding domain-like"/>
    <property type="match status" value="1"/>
</dbReference>
<gene>
    <name evidence="2" type="ORF">QCA50_004120</name>
</gene>
<evidence type="ECO:0000313" key="3">
    <source>
        <dbReference type="Proteomes" id="UP001385951"/>
    </source>
</evidence>